<dbReference type="InterPro" id="IPR051599">
    <property type="entry name" value="Cell_Envelope_Assoc"/>
</dbReference>
<dbReference type="CDD" id="cd06259">
    <property type="entry name" value="YdcF-like"/>
    <property type="match status" value="1"/>
</dbReference>
<keyword evidence="1" id="KW-0472">Membrane</keyword>
<feature type="transmembrane region" description="Helical" evidence="1">
    <location>
        <begin position="21"/>
        <end position="41"/>
    </location>
</feature>
<keyword evidence="4" id="KW-1185">Reference proteome</keyword>
<evidence type="ECO:0000256" key="1">
    <source>
        <dbReference type="SAM" id="Phobius"/>
    </source>
</evidence>
<evidence type="ECO:0000259" key="2">
    <source>
        <dbReference type="Pfam" id="PF02698"/>
    </source>
</evidence>
<gene>
    <name evidence="3" type="ORF">D5F53_11665</name>
</gene>
<dbReference type="InterPro" id="IPR014729">
    <property type="entry name" value="Rossmann-like_a/b/a_fold"/>
</dbReference>
<dbReference type="Pfam" id="PF02698">
    <property type="entry name" value="DUF218"/>
    <property type="match status" value="1"/>
</dbReference>
<dbReference type="Gene3D" id="3.40.50.620">
    <property type="entry name" value="HUPs"/>
    <property type="match status" value="1"/>
</dbReference>
<dbReference type="EMBL" id="CP032412">
    <property type="protein sequence ID" value="AYB43912.1"/>
    <property type="molecule type" value="Genomic_DNA"/>
</dbReference>
<dbReference type="Proteomes" id="UP000266552">
    <property type="component" value="Chromosome"/>
</dbReference>
<keyword evidence="1" id="KW-0812">Transmembrane</keyword>
<dbReference type="PANTHER" id="PTHR30336">
    <property type="entry name" value="INNER MEMBRANE PROTEIN, PROBABLE PERMEASE"/>
    <property type="match status" value="1"/>
</dbReference>
<name>A0A385TMU7_PAELA</name>
<keyword evidence="1" id="KW-1133">Transmembrane helix</keyword>
<organism evidence="3 4">
    <name type="scientific">Paenibacillus lautus</name>
    <name type="common">Bacillus lautus</name>
    <dbReference type="NCBI Taxonomy" id="1401"/>
    <lineage>
        <taxon>Bacteria</taxon>
        <taxon>Bacillati</taxon>
        <taxon>Bacillota</taxon>
        <taxon>Bacilli</taxon>
        <taxon>Bacillales</taxon>
        <taxon>Paenibacillaceae</taxon>
        <taxon>Paenibacillus</taxon>
    </lineage>
</organism>
<accession>A0A385TMU7</accession>
<feature type="domain" description="DUF218" evidence="2">
    <location>
        <begin position="53"/>
        <end position="179"/>
    </location>
</feature>
<dbReference type="AlphaFoldDB" id="A0A385TMU7"/>
<dbReference type="RefSeq" id="WP_119847829.1">
    <property type="nucleotide sequence ID" value="NZ_CP032412.1"/>
</dbReference>
<protein>
    <submittedName>
        <fullName evidence="3">YdcF family protein</fullName>
    </submittedName>
</protein>
<proteinExistence type="predicted"/>
<evidence type="ECO:0000313" key="4">
    <source>
        <dbReference type="Proteomes" id="UP000266552"/>
    </source>
</evidence>
<dbReference type="GO" id="GO:0005886">
    <property type="term" value="C:plasma membrane"/>
    <property type="evidence" value="ECO:0007669"/>
    <property type="project" value="TreeGrafter"/>
</dbReference>
<evidence type="ECO:0000313" key="3">
    <source>
        <dbReference type="EMBL" id="AYB43912.1"/>
    </source>
</evidence>
<dbReference type="PANTHER" id="PTHR30336:SF20">
    <property type="entry name" value="DUF218 DOMAIN-CONTAINING PROTEIN"/>
    <property type="match status" value="1"/>
</dbReference>
<reference evidence="3 4" key="1">
    <citation type="submission" date="2018-09" db="EMBL/GenBank/DDBJ databases">
        <title>Genome Sequence of Paenibacillus lautus Strain E7593-69, Azo Dye-Degrading Bacteria, Isolated from Commercial Tattoo Inks.</title>
        <authorList>
            <person name="Nho S.W."/>
            <person name="Kim S.-J."/>
            <person name="Kweon O."/>
            <person name="Cerniglia C.E."/>
        </authorList>
    </citation>
    <scope>NUCLEOTIDE SEQUENCE [LARGE SCALE GENOMIC DNA]</scope>
    <source>
        <strain evidence="3 4">E7593-69</strain>
    </source>
</reference>
<sequence>MTRLMQPRKAGSRGKRVLLKVLLGLIAIMLVYSIDVGYTIWKYAGRTVNIPSDAAIVLGAAVWEGKPSPVFQGRIDHALWLYDQQYVEKLIFTGGRGSDDEVAESEAAKQYAIEHGVPERDILVETTSEITEQNLYYADKIGDAAGLSSYLIVSDPLHMKRAMVMAEDMGLEANPSPASRSAYRSVRSKLPFLCREVFYYIGYHLAKPLR</sequence>
<dbReference type="KEGG" id="plw:D5F53_11665"/>
<dbReference type="InterPro" id="IPR003848">
    <property type="entry name" value="DUF218"/>
</dbReference>